<dbReference type="InterPro" id="IPR036823">
    <property type="entry name" value="Ribosomal_uS7_dom_sf"/>
</dbReference>
<keyword evidence="2" id="KW-0689">Ribosomal protein</keyword>
<dbReference type="SUPFAM" id="SSF47973">
    <property type="entry name" value="Ribosomal protein S7"/>
    <property type="match status" value="1"/>
</dbReference>
<dbReference type="Gene3D" id="1.10.455.10">
    <property type="entry name" value="Ribosomal protein S7 domain"/>
    <property type="match status" value="1"/>
</dbReference>
<evidence type="ECO:0000259" key="4">
    <source>
        <dbReference type="Pfam" id="PF00177"/>
    </source>
</evidence>
<accession>A0A7J8X1A2</accession>
<dbReference type="EMBL" id="JABFAA010000004">
    <property type="protein sequence ID" value="MBA0681055.1"/>
    <property type="molecule type" value="Genomic_DNA"/>
</dbReference>
<gene>
    <name evidence="5" type="ORF">Goari_012717</name>
</gene>
<evidence type="ECO:0000313" key="6">
    <source>
        <dbReference type="Proteomes" id="UP000593577"/>
    </source>
</evidence>
<keyword evidence="3" id="KW-0687">Ribonucleoprotein</keyword>
<feature type="non-terminal residue" evidence="5">
    <location>
        <position position="36"/>
    </location>
</feature>
<name>A0A7J8X1A2_GOSAI</name>
<dbReference type="Proteomes" id="UP000593577">
    <property type="component" value="Unassembled WGS sequence"/>
</dbReference>
<keyword evidence="6" id="KW-1185">Reference proteome</keyword>
<evidence type="ECO:0000256" key="3">
    <source>
        <dbReference type="ARBA" id="ARBA00023274"/>
    </source>
</evidence>
<dbReference type="InterPro" id="IPR023798">
    <property type="entry name" value="Ribosomal_uS7_dom"/>
</dbReference>
<evidence type="ECO:0000256" key="1">
    <source>
        <dbReference type="ARBA" id="ARBA00007151"/>
    </source>
</evidence>
<dbReference type="GO" id="GO:1990904">
    <property type="term" value="C:ribonucleoprotein complex"/>
    <property type="evidence" value="ECO:0007669"/>
    <property type="project" value="UniProtKB-KW"/>
</dbReference>
<comment type="caution">
    <text evidence="5">The sequence shown here is derived from an EMBL/GenBank/DDBJ whole genome shotgun (WGS) entry which is preliminary data.</text>
</comment>
<organism evidence="5 6">
    <name type="scientific">Gossypium aridum</name>
    <name type="common">American cotton</name>
    <name type="synonym">Erioxylum aridum</name>
    <dbReference type="NCBI Taxonomy" id="34290"/>
    <lineage>
        <taxon>Eukaryota</taxon>
        <taxon>Viridiplantae</taxon>
        <taxon>Streptophyta</taxon>
        <taxon>Embryophyta</taxon>
        <taxon>Tracheophyta</taxon>
        <taxon>Spermatophyta</taxon>
        <taxon>Magnoliopsida</taxon>
        <taxon>eudicotyledons</taxon>
        <taxon>Gunneridae</taxon>
        <taxon>Pentapetalae</taxon>
        <taxon>rosids</taxon>
        <taxon>malvids</taxon>
        <taxon>Malvales</taxon>
        <taxon>Malvaceae</taxon>
        <taxon>Malvoideae</taxon>
        <taxon>Gossypium</taxon>
    </lineage>
</organism>
<sequence length="36" mass="4153">MAFKLNSELVDAAKGSADAIRKKEETRRMVEFLHIF</sequence>
<reference evidence="5 6" key="1">
    <citation type="journal article" date="2019" name="Genome Biol. Evol.">
        <title>Insights into the evolution of the New World diploid cottons (Gossypium, subgenus Houzingenia) based on genome sequencing.</title>
        <authorList>
            <person name="Grover C.E."/>
            <person name="Arick M.A. 2nd"/>
            <person name="Thrash A."/>
            <person name="Conover J.L."/>
            <person name="Sanders W.S."/>
            <person name="Peterson D.G."/>
            <person name="Frelichowski J.E."/>
            <person name="Scheffler J.A."/>
            <person name="Scheffler B.E."/>
            <person name="Wendel J.F."/>
        </authorList>
    </citation>
    <scope>NUCLEOTIDE SEQUENCE [LARGE SCALE GENOMIC DNA]</scope>
    <source>
        <strain evidence="5">185</strain>
        <tissue evidence="5">Leaf</tissue>
    </source>
</reference>
<evidence type="ECO:0000256" key="2">
    <source>
        <dbReference type="ARBA" id="ARBA00022980"/>
    </source>
</evidence>
<proteinExistence type="inferred from homology"/>
<feature type="domain" description="Small ribosomal subunit protein uS7" evidence="4">
    <location>
        <begin position="1"/>
        <end position="31"/>
    </location>
</feature>
<evidence type="ECO:0000313" key="5">
    <source>
        <dbReference type="EMBL" id="MBA0681055.1"/>
    </source>
</evidence>
<dbReference type="AlphaFoldDB" id="A0A7J8X1A2"/>
<comment type="similarity">
    <text evidence="1">Belongs to the universal ribosomal protein uS7 family.</text>
</comment>
<dbReference type="Pfam" id="PF00177">
    <property type="entry name" value="Ribosomal_S7"/>
    <property type="match status" value="1"/>
</dbReference>
<dbReference type="GO" id="GO:0005840">
    <property type="term" value="C:ribosome"/>
    <property type="evidence" value="ECO:0007669"/>
    <property type="project" value="UniProtKB-KW"/>
</dbReference>
<protein>
    <recommendedName>
        <fullName evidence="4">Small ribosomal subunit protein uS7 domain-containing protein</fullName>
    </recommendedName>
</protein>